<proteinExistence type="predicted"/>
<reference evidence="1" key="1">
    <citation type="submission" date="2023-07" db="EMBL/GenBank/DDBJ databases">
        <title>Black Yeasts Isolated from many extreme environments.</title>
        <authorList>
            <person name="Coleine C."/>
            <person name="Stajich J.E."/>
            <person name="Selbmann L."/>
        </authorList>
    </citation>
    <scope>NUCLEOTIDE SEQUENCE</scope>
    <source>
        <strain evidence="1">CCFEE 5714</strain>
    </source>
</reference>
<gene>
    <name evidence="1" type="primary">UTP10_1</name>
    <name evidence="1" type="ORF">LTR37_013392</name>
</gene>
<sequence length="1755" mass="192952">MATRLQQQLSLIASKSTHQLDLRAQKARHSQSLLFSPRDAATQSFDSVYQICYEGFEELCALDGRFERFAGNLFAEQSRYEDRSQMTAGKNGELDRVIEAFLGLVSGRLLLRPGMKAVEWCVRRFRAHEYNTEALLLTFLPYHSATQIFPTLLSLLPEQLPSTFKWLHPYVAALQCPPRSALVAAIGANQALFAAFNTHVLAVANARHHSAVLLGFWASVLAQAVNSIIDSSRSGRADVRRQREEDLLLRILPVTQEALGTGVQECYLGACMVLTILATKASLADKVLDAVMEAVAGAWTEETLVEGLTCLAIIAEEKEDVTLPRRVARALEQPHAMPRLLHLGKTQRAGKLVAGLALAGLAKALKERDFPSLSMVEDLLNAEVMDERCTLLVLEGIITRLAELRETEPTSDACTTLSDLLVHFAQDATRAELLQDAMRNAKLDARTLQLPPPPIIAEDDELEPMHIDEAEDAVQASNEEEQHATASFDALPQLPTEPTSFMDSARDASFESYSRIFHAALASTTSMRRFLNLPQLHRTDSIKRPEFLTFLARIWTADASSNPAKVAALSAARTQLASSTTAKRLDTQTLIPYLLIALADRSSRVRRTAAQLCRVMHASYGDKAGKDCTPCPAGRIYGANSGKLGQLSSEDAYRLLSGAVVPILEDCVVDGAYAVRAMIDLLNHGALGANEKEGSGKGTLKKSLRANASLFLAGHAVATPVGSVKIALLRLLSRVGKSAAQARSAVLVPYVREWAAASKQDEGFEMNRAIIESLTHRSHEEVRLLKDITTNARAELRALSFGRLQHVFSATKTPQMQVELVDFLLERALMGMDLALESLRSLLLTTEVLVHLLEDVPGASDLQDQQRSPKRQRTSKNTTSFRPLDPEKLQAAIRHITLVLELVESFHPERHPQLLRPLFHLLAELRQYKALTGSELVYVQQLILDNLLSCVSTASTSTNIDRSVIRTDLIVDCVRTTTSTRLHNSALLLVSALAAWQPEMVLHSVMPLFTFMGTTTLRQGDDFSAHVTDQAVTRIVPALAESLKRGKGGMLVGAEELLLSFVGAFEHVPLHRRLGLFRLLVETLGAEESLGAVVGMLVERYFDVDGVRVGSFVVELVAEFEVEIGLRAAVQILEFVFEGLSRGSSKVADVLLGFAVKEGSEVERSVEVLLEGLVVLLKDDGFRARLKLELQREDKNGTAERLRAIYATLLEKTMQLGQFAPAAHTDSANALLSPVLGLLPTKDFISSSAQLMQSGSDETRQQVFGSLEARVAESGQRDATTFIDVLPNCAIFVRVDQPMRTRHAAVSCIDQIAEKFGKVDRGAVLAAARVVAGEAGLGSAEGGMRVICCLCLASMVGVLGDEALEVLPRVVGTTLEYLEQSVDAANDFVELQDAGFSILAVIVDHLPWMLSGAILDRSVSIADRIASATDDGGNHVKRFCKLLATKVSAAEMFTALERTWPDRNVMAKHYNHLETLQKAITHHTKVTVGRNAPTLFRILLEAFDLRYFYTGWEDAESVAGLYAFVNTIALDLVLKLNDATFRPFFMRMVDWTQEKVDITTQRAISLFSFAATFFEQLKSLVTSYASLLLEAAAASLEQAGRGTLTPELKDVVLQTLSASFRHDQDDFWQSPAHFDVIDGPLLRQLTTSPIEQQQQVISTITNLAAATSPEHHKSMNATIMSYMRHEHADVRLAAVQCERSITERLGLEWLTLLPEMLPFISELQEDDDERVEREILKWVGQIEAVTGESLEGMLA</sequence>
<evidence type="ECO:0000313" key="2">
    <source>
        <dbReference type="Proteomes" id="UP001281147"/>
    </source>
</evidence>
<protein>
    <submittedName>
        <fullName evidence="1">SnoRNA-binding rRNA-processing protein utp10</fullName>
    </submittedName>
</protein>
<dbReference type="Proteomes" id="UP001281147">
    <property type="component" value="Unassembled WGS sequence"/>
</dbReference>
<name>A0ACC3MWI5_9PEZI</name>
<evidence type="ECO:0000313" key="1">
    <source>
        <dbReference type="EMBL" id="KAK3705231.1"/>
    </source>
</evidence>
<keyword evidence="2" id="KW-1185">Reference proteome</keyword>
<organism evidence="1 2">
    <name type="scientific">Vermiconidia calcicola</name>
    <dbReference type="NCBI Taxonomy" id="1690605"/>
    <lineage>
        <taxon>Eukaryota</taxon>
        <taxon>Fungi</taxon>
        <taxon>Dikarya</taxon>
        <taxon>Ascomycota</taxon>
        <taxon>Pezizomycotina</taxon>
        <taxon>Dothideomycetes</taxon>
        <taxon>Dothideomycetidae</taxon>
        <taxon>Mycosphaerellales</taxon>
        <taxon>Extremaceae</taxon>
        <taxon>Vermiconidia</taxon>
    </lineage>
</organism>
<comment type="caution">
    <text evidence="1">The sequence shown here is derived from an EMBL/GenBank/DDBJ whole genome shotgun (WGS) entry which is preliminary data.</text>
</comment>
<dbReference type="EMBL" id="JAUTXU010000131">
    <property type="protein sequence ID" value="KAK3705231.1"/>
    <property type="molecule type" value="Genomic_DNA"/>
</dbReference>
<accession>A0ACC3MWI5</accession>